<evidence type="ECO:0000313" key="1">
    <source>
        <dbReference type="EMBL" id="JAH55674.1"/>
    </source>
</evidence>
<proteinExistence type="predicted"/>
<organism evidence="1">
    <name type="scientific">Anguilla anguilla</name>
    <name type="common">European freshwater eel</name>
    <name type="synonym">Muraena anguilla</name>
    <dbReference type="NCBI Taxonomy" id="7936"/>
    <lineage>
        <taxon>Eukaryota</taxon>
        <taxon>Metazoa</taxon>
        <taxon>Chordata</taxon>
        <taxon>Craniata</taxon>
        <taxon>Vertebrata</taxon>
        <taxon>Euteleostomi</taxon>
        <taxon>Actinopterygii</taxon>
        <taxon>Neopterygii</taxon>
        <taxon>Teleostei</taxon>
        <taxon>Anguilliformes</taxon>
        <taxon>Anguillidae</taxon>
        <taxon>Anguilla</taxon>
    </lineage>
</organism>
<protein>
    <submittedName>
        <fullName evidence="1">Uncharacterized protein</fullName>
    </submittedName>
</protein>
<accession>A0A0E9TPM0</accession>
<sequence>MLKQKTNGPLRVQILNWAIHQNQVGIAKFVS</sequence>
<dbReference type="AlphaFoldDB" id="A0A0E9TPM0"/>
<reference evidence="1" key="2">
    <citation type="journal article" date="2015" name="Fish Shellfish Immunol.">
        <title>Early steps in the European eel (Anguilla anguilla)-Vibrio vulnificus interaction in the gills: Role of the RtxA13 toxin.</title>
        <authorList>
            <person name="Callol A."/>
            <person name="Pajuelo D."/>
            <person name="Ebbesson L."/>
            <person name="Teles M."/>
            <person name="MacKenzie S."/>
            <person name="Amaro C."/>
        </authorList>
    </citation>
    <scope>NUCLEOTIDE SEQUENCE</scope>
</reference>
<name>A0A0E9TPM0_ANGAN</name>
<dbReference type="EMBL" id="GBXM01052903">
    <property type="protein sequence ID" value="JAH55674.1"/>
    <property type="molecule type" value="Transcribed_RNA"/>
</dbReference>
<reference evidence="1" key="1">
    <citation type="submission" date="2014-11" db="EMBL/GenBank/DDBJ databases">
        <authorList>
            <person name="Amaro Gonzalez C."/>
        </authorList>
    </citation>
    <scope>NUCLEOTIDE SEQUENCE</scope>
</reference>